<dbReference type="OrthoDB" id="21421at2"/>
<organism evidence="3 4">
    <name type="scientific">Melaminivora suipulveris</name>
    <dbReference type="NCBI Taxonomy" id="2109913"/>
    <lineage>
        <taxon>Bacteria</taxon>
        <taxon>Pseudomonadati</taxon>
        <taxon>Pseudomonadota</taxon>
        <taxon>Betaproteobacteria</taxon>
        <taxon>Burkholderiales</taxon>
        <taxon>Comamonadaceae</taxon>
        <taxon>Melaminivora</taxon>
    </lineage>
</organism>
<dbReference type="SUPFAM" id="SSF54427">
    <property type="entry name" value="NTF2-like"/>
    <property type="match status" value="1"/>
</dbReference>
<dbReference type="KEGG" id="mela:C6568_11340"/>
<proteinExistence type="inferred from homology"/>
<evidence type="ECO:0000313" key="3">
    <source>
        <dbReference type="EMBL" id="AVO49782.1"/>
    </source>
</evidence>
<name>A0A2R3QDD6_9BURK</name>
<keyword evidence="4" id="KW-1185">Reference proteome</keyword>
<evidence type="ECO:0000313" key="4">
    <source>
        <dbReference type="Proteomes" id="UP000237925"/>
    </source>
</evidence>
<gene>
    <name evidence="3" type="ORF">C6568_11340</name>
</gene>
<dbReference type="AlphaFoldDB" id="A0A2R3QDD6"/>
<reference evidence="3 4" key="1">
    <citation type="submission" date="2018-03" db="EMBL/GenBank/DDBJ databases">
        <title>Genome sequencing of Melaminivora sp.</title>
        <authorList>
            <person name="Kim S.-J."/>
            <person name="Heo J."/>
            <person name="Ahn J.-H."/>
            <person name="Kwon S.-W."/>
        </authorList>
    </citation>
    <scope>NUCLEOTIDE SEQUENCE [LARGE SCALE GENOMIC DNA]</scope>
    <source>
        <strain evidence="3 4">SC2-9</strain>
    </source>
</reference>
<feature type="domain" description="YchJ-like middle NTF2-like" evidence="2">
    <location>
        <begin position="38"/>
        <end position="132"/>
    </location>
</feature>
<dbReference type="InterPro" id="IPR032710">
    <property type="entry name" value="NTF2-like_dom_sf"/>
</dbReference>
<sequence>MPADPACPCGQRRAGRPLAYAECCGRYIDAFDLVPAPDAEQLMRSRYTAFARERADYLRATWHASTRPPAIGFEPGARWLGLTVRAHHASGPRSAEVEFVARQRSRSGRAHRLHERSRFVREDDGRWYYVDGRIFE</sequence>
<protein>
    <recommendedName>
        <fullName evidence="1">UPF0225 protein C6568_11340</fullName>
    </recommendedName>
</protein>
<dbReference type="HAMAP" id="MF_00612">
    <property type="entry name" value="UPF0225"/>
    <property type="match status" value="1"/>
</dbReference>
<dbReference type="Gene3D" id="3.10.450.50">
    <property type="match status" value="1"/>
</dbReference>
<dbReference type="EMBL" id="CP027667">
    <property type="protein sequence ID" value="AVO49782.1"/>
    <property type="molecule type" value="Genomic_DNA"/>
</dbReference>
<evidence type="ECO:0000256" key="1">
    <source>
        <dbReference type="HAMAP-Rule" id="MF_00612"/>
    </source>
</evidence>
<dbReference type="Pfam" id="PF17775">
    <property type="entry name" value="YchJ_M-like"/>
    <property type="match status" value="1"/>
</dbReference>
<dbReference type="InterPro" id="IPR048469">
    <property type="entry name" value="YchJ-like_M"/>
</dbReference>
<dbReference type="Proteomes" id="UP000237925">
    <property type="component" value="Chromosome"/>
</dbReference>
<evidence type="ECO:0000259" key="2">
    <source>
        <dbReference type="Pfam" id="PF17775"/>
    </source>
</evidence>
<dbReference type="RefSeq" id="WP_106684211.1">
    <property type="nucleotide sequence ID" value="NZ_CP027667.1"/>
</dbReference>
<comment type="similarity">
    <text evidence="1">Belongs to the UPF0225 family.</text>
</comment>
<dbReference type="InterPro" id="IPR023006">
    <property type="entry name" value="YchJ-like"/>
</dbReference>
<accession>A0A2R3QDD6</accession>